<dbReference type="EMBL" id="KV878211">
    <property type="protein sequence ID" value="OJJ36987.1"/>
    <property type="molecule type" value="Genomic_DNA"/>
</dbReference>
<evidence type="ECO:0000256" key="3">
    <source>
        <dbReference type="ARBA" id="ARBA00022989"/>
    </source>
</evidence>
<keyword evidence="2 6" id="KW-0812">Transmembrane</keyword>
<keyword evidence="3 6" id="KW-1133">Transmembrane helix</keyword>
<gene>
    <name evidence="8" type="ORF">ASPWEDRAFT_437139</name>
</gene>
<keyword evidence="9" id="KW-1185">Reference proteome</keyword>
<proteinExistence type="inferred from homology"/>
<dbReference type="InterPro" id="IPR049326">
    <property type="entry name" value="Rhodopsin_dom_fungi"/>
</dbReference>
<organism evidence="8 9">
    <name type="scientific">Aspergillus wentii DTO 134E9</name>
    <dbReference type="NCBI Taxonomy" id="1073089"/>
    <lineage>
        <taxon>Eukaryota</taxon>
        <taxon>Fungi</taxon>
        <taxon>Dikarya</taxon>
        <taxon>Ascomycota</taxon>
        <taxon>Pezizomycotina</taxon>
        <taxon>Eurotiomycetes</taxon>
        <taxon>Eurotiomycetidae</taxon>
        <taxon>Eurotiales</taxon>
        <taxon>Aspergillaceae</taxon>
        <taxon>Aspergillus</taxon>
        <taxon>Aspergillus subgen. Cremei</taxon>
    </lineage>
</organism>
<evidence type="ECO:0000256" key="2">
    <source>
        <dbReference type="ARBA" id="ARBA00022692"/>
    </source>
</evidence>
<feature type="transmembrane region" description="Helical" evidence="6">
    <location>
        <begin position="22"/>
        <end position="43"/>
    </location>
</feature>
<protein>
    <recommendedName>
        <fullName evidence="7">Rhodopsin domain-containing protein</fullName>
    </recommendedName>
</protein>
<feature type="transmembrane region" description="Helical" evidence="6">
    <location>
        <begin position="131"/>
        <end position="155"/>
    </location>
</feature>
<dbReference type="STRING" id="1073089.A0A1L9RQ93"/>
<evidence type="ECO:0000256" key="5">
    <source>
        <dbReference type="ARBA" id="ARBA00038359"/>
    </source>
</evidence>
<evidence type="ECO:0000313" key="8">
    <source>
        <dbReference type="EMBL" id="OJJ36987.1"/>
    </source>
</evidence>
<dbReference type="PANTHER" id="PTHR33048:SF47">
    <property type="entry name" value="INTEGRAL MEMBRANE PROTEIN-RELATED"/>
    <property type="match status" value="1"/>
</dbReference>
<evidence type="ECO:0000259" key="7">
    <source>
        <dbReference type="Pfam" id="PF20684"/>
    </source>
</evidence>
<dbReference type="GO" id="GO:0016020">
    <property type="term" value="C:membrane"/>
    <property type="evidence" value="ECO:0007669"/>
    <property type="project" value="UniProtKB-SubCell"/>
</dbReference>
<keyword evidence="4 6" id="KW-0472">Membrane</keyword>
<feature type="transmembrane region" description="Helical" evidence="6">
    <location>
        <begin position="98"/>
        <end position="119"/>
    </location>
</feature>
<dbReference type="Pfam" id="PF20684">
    <property type="entry name" value="Fung_rhodopsin"/>
    <property type="match status" value="1"/>
</dbReference>
<evidence type="ECO:0000256" key="4">
    <source>
        <dbReference type="ARBA" id="ARBA00023136"/>
    </source>
</evidence>
<feature type="transmembrane region" description="Helical" evidence="6">
    <location>
        <begin position="175"/>
        <end position="197"/>
    </location>
</feature>
<dbReference type="VEuPathDB" id="FungiDB:ASPWEDRAFT_437139"/>
<dbReference type="GeneID" id="63751934"/>
<dbReference type="AlphaFoldDB" id="A0A1L9RQ93"/>
<accession>A0A1L9RQ93</accession>
<feature type="domain" description="Rhodopsin" evidence="7">
    <location>
        <begin position="39"/>
        <end position="222"/>
    </location>
</feature>
<feature type="transmembrane region" description="Helical" evidence="6">
    <location>
        <begin position="209"/>
        <end position="225"/>
    </location>
</feature>
<dbReference type="RefSeq" id="XP_040690663.1">
    <property type="nucleotide sequence ID" value="XM_040836086.1"/>
</dbReference>
<dbReference type="Proteomes" id="UP000184383">
    <property type="component" value="Unassembled WGS sequence"/>
</dbReference>
<dbReference type="PANTHER" id="PTHR33048">
    <property type="entry name" value="PTH11-LIKE INTEGRAL MEMBRANE PROTEIN (AFU_ORTHOLOGUE AFUA_5G11245)"/>
    <property type="match status" value="1"/>
</dbReference>
<name>A0A1L9RQ93_ASPWE</name>
<dbReference type="InterPro" id="IPR052337">
    <property type="entry name" value="SAT4-like"/>
</dbReference>
<reference evidence="9" key="1">
    <citation type="journal article" date="2017" name="Genome Biol.">
        <title>Comparative genomics reveals high biological diversity and specific adaptations in the industrially and medically important fungal genus Aspergillus.</title>
        <authorList>
            <person name="de Vries R.P."/>
            <person name="Riley R."/>
            <person name="Wiebenga A."/>
            <person name="Aguilar-Osorio G."/>
            <person name="Amillis S."/>
            <person name="Uchima C.A."/>
            <person name="Anderluh G."/>
            <person name="Asadollahi M."/>
            <person name="Askin M."/>
            <person name="Barry K."/>
            <person name="Battaglia E."/>
            <person name="Bayram O."/>
            <person name="Benocci T."/>
            <person name="Braus-Stromeyer S.A."/>
            <person name="Caldana C."/>
            <person name="Canovas D."/>
            <person name="Cerqueira G.C."/>
            <person name="Chen F."/>
            <person name="Chen W."/>
            <person name="Choi C."/>
            <person name="Clum A."/>
            <person name="Dos Santos R.A."/>
            <person name="Damasio A.R."/>
            <person name="Diallinas G."/>
            <person name="Emri T."/>
            <person name="Fekete E."/>
            <person name="Flipphi M."/>
            <person name="Freyberg S."/>
            <person name="Gallo A."/>
            <person name="Gournas C."/>
            <person name="Habgood R."/>
            <person name="Hainaut M."/>
            <person name="Harispe M.L."/>
            <person name="Henrissat B."/>
            <person name="Hilden K.S."/>
            <person name="Hope R."/>
            <person name="Hossain A."/>
            <person name="Karabika E."/>
            <person name="Karaffa L."/>
            <person name="Karanyi Z."/>
            <person name="Krasevec N."/>
            <person name="Kuo A."/>
            <person name="Kusch H."/>
            <person name="LaButti K."/>
            <person name="Lagendijk E.L."/>
            <person name="Lapidus A."/>
            <person name="Levasseur A."/>
            <person name="Lindquist E."/>
            <person name="Lipzen A."/>
            <person name="Logrieco A.F."/>
            <person name="MacCabe A."/>
            <person name="Maekelae M.R."/>
            <person name="Malavazi I."/>
            <person name="Melin P."/>
            <person name="Meyer V."/>
            <person name="Mielnichuk N."/>
            <person name="Miskei M."/>
            <person name="Molnar A.P."/>
            <person name="Mule G."/>
            <person name="Ngan C.Y."/>
            <person name="Orejas M."/>
            <person name="Orosz E."/>
            <person name="Ouedraogo J.P."/>
            <person name="Overkamp K.M."/>
            <person name="Park H.-S."/>
            <person name="Perrone G."/>
            <person name="Piumi F."/>
            <person name="Punt P.J."/>
            <person name="Ram A.F."/>
            <person name="Ramon A."/>
            <person name="Rauscher S."/>
            <person name="Record E."/>
            <person name="Riano-Pachon D.M."/>
            <person name="Robert V."/>
            <person name="Roehrig J."/>
            <person name="Ruller R."/>
            <person name="Salamov A."/>
            <person name="Salih N.S."/>
            <person name="Samson R.A."/>
            <person name="Sandor E."/>
            <person name="Sanguinetti M."/>
            <person name="Schuetze T."/>
            <person name="Sepcic K."/>
            <person name="Shelest E."/>
            <person name="Sherlock G."/>
            <person name="Sophianopoulou V."/>
            <person name="Squina F.M."/>
            <person name="Sun H."/>
            <person name="Susca A."/>
            <person name="Todd R.B."/>
            <person name="Tsang A."/>
            <person name="Unkles S.E."/>
            <person name="van de Wiele N."/>
            <person name="van Rossen-Uffink D."/>
            <person name="Oliveira J.V."/>
            <person name="Vesth T.C."/>
            <person name="Visser J."/>
            <person name="Yu J.-H."/>
            <person name="Zhou M."/>
            <person name="Andersen M.R."/>
            <person name="Archer D.B."/>
            <person name="Baker S.E."/>
            <person name="Benoit I."/>
            <person name="Brakhage A.A."/>
            <person name="Braus G.H."/>
            <person name="Fischer R."/>
            <person name="Frisvad J.C."/>
            <person name="Goldman G.H."/>
            <person name="Houbraken J."/>
            <person name="Oakley B."/>
            <person name="Pocsi I."/>
            <person name="Scazzocchio C."/>
            <person name="Seiboth B."/>
            <person name="vanKuyk P.A."/>
            <person name="Wortman J."/>
            <person name="Dyer P.S."/>
            <person name="Grigoriev I.V."/>
        </authorList>
    </citation>
    <scope>NUCLEOTIDE SEQUENCE [LARGE SCALE GENOMIC DNA]</scope>
    <source>
        <strain evidence="9">DTO 134E9</strain>
    </source>
</reference>
<dbReference type="OrthoDB" id="5378633at2759"/>
<comment type="subcellular location">
    <subcellularLocation>
        <location evidence="1">Membrane</location>
        <topology evidence="1">Multi-pass membrane protein</topology>
    </subcellularLocation>
</comment>
<feature type="transmembrane region" description="Helical" evidence="6">
    <location>
        <begin position="55"/>
        <end position="78"/>
    </location>
</feature>
<sequence>MRCEDGTEGCFGPSNESLRRSVIVSLVFAFFLSTVTVALRLLARRINGTKLFLDDYLILMLFKYGCSIGVCILLYNGLGSHITEIPPKNLIIFAKIGYSNSFVYTACIAFIKLSILTLYKRLFSTRRMILASNLIATFVILWAISIFIAGALICIPVNKFWDQSIPGHCLDSATFYYAMQIPNIFSDLVILIMPMKIVWALPIPKTQRMLLSCVFVVGGLYVFPLY</sequence>
<comment type="similarity">
    <text evidence="5">Belongs to the SAT4 family.</text>
</comment>
<evidence type="ECO:0000313" key="9">
    <source>
        <dbReference type="Proteomes" id="UP000184383"/>
    </source>
</evidence>
<evidence type="ECO:0000256" key="6">
    <source>
        <dbReference type="SAM" id="Phobius"/>
    </source>
</evidence>
<evidence type="ECO:0000256" key="1">
    <source>
        <dbReference type="ARBA" id="ARBA00004141"/>
    </source>
</evidence>